<feature type="domain" description="Impact N-terminal" evidence="2">
    <location>
        <begin position="25"/>
        <end position="129"/>
    </location>
</feature>
<evidence type="ECO:0000313" key="4">
    <source>
        <dbReference type="Proteomes" id="UP000725002"/>
    </source>
</evidence>
<dbReference type="PANTHER" id="PTHR16301">
    <property type="entry name" value="IMPACT-RELATED"/>
    <property type="match status" value="1"/>
</dbReference>
<dbReference type="InterPro" id="IPR036956">
    <property type="entry name" value="Impact_N_sf"/>
</dbReference>
<comment type="similarity">
    <text evidence="1">Belongs to the IMPACT family.</text>
</comment>
<dbReference type="SUPFAM" id="SSF54211">
    <property type="entry name" value="Ribosomal protein S5 domain 2-like"/>
    <property type="match status" value="1"/>
</dbReference>
<dbReference type="PROSITE" id="PS00910">
    <property type="entry name" value="UPF0029"/>
    <property type="match status" value="1"/>
</dbReference>
<dbReference type="AlphaFoldDB" id="A0A940DTA6"/>
<evidence type="ECO:0000313" key="3">
    <source>
        <dbReference type="EMBL" id="MBO8484382.1"/>
    </source>
</evidence>
<proteinExistence type="inferred from homology"/>
<dbReference type="InterPro" id="IPR020569">
    <property type="entry name" value="UPF0029_Impact_CS"/>
</dbReference>
<dbReference type="GO" id="GO:0005737">
    <property type="term" value="C:cytoplasm"/>
    <property type="evidence" value="ECO:0007669"/>
    <property type="project" value="TreeGrafter"/>
</dbReference>
<organism evidence="3 4">
    <name type="scientific">Candidatus Cryptobacteroides avicola</name>
    <dbReference type="NCBI Taxonomy" id="2840757"/>
    <lineage>
        <taxon>Bacteria</taxon>
        <taxon>Pseudomonadati</taxon>
        <taxon>Bacteroidota</taxon>
        <taxon>Bacteroidia</taxon>
        <taxon>Bacteroidales</taxon>
        <taxon>Candidatus Cryptobacteroides</taxon>
    </lineage>
</organism>
<protein>
    <submittedName>
        <fullName evidence="3">YigZ family protein</fullName>
    </submittedName>
</protein>
<dbReference type="InterPro" id="IPR001498">
    <property type="entry name" value="Impact_N"/>
</dbReference>
<sequence>MTGDQINDSYRSIASRSEGLFKDNGSRFIALAYPVETESEVKEIVSSLKKEYHDARHHCYAYRIGYKGEIFRANDDGEPSSSAGRPILGQIDANGLSDILVVVVRYFGGIKLGIPGLIRAYRSSTADAISNSRIIEKTASRRFRLSFGYLSMNGVMKMIKDLGLSPDSQDFGMECTLEVPVRLSLAGKFMEMCGKIEGCRVEEAESPARVR</sequence>
<evidence type="ECO:0000259" key="2">
    <source>
        <dbReference type="Pfam" id="PF01205"/>
    </source>
</evidence>
<dbReference type="EMBL" id="JADILV010000072">
    <property type="protein sequence ID" value="MBO8484382.1"/>
    <property type="molecule type" value="Genomic_DNA"/>
</dbReference>
<evidence type="ECO:0000256" key="1">
    <source>
        <dbReference type="ARBA" id="ARBA00007665"/>
    </source>
</evidence>
<dbReference type="Pfam" id="PF01205">
    <property type="entry name" value="Impact_N"/>
    <property type="match status" value="1"/>
</dbReference>
<dbReference type="InterPro" id="IPR023582">
    <property type="entry name" value="Impact"/>
</dbReference>
<comment type="caution">
    <text evidence="3">The sequence shown here is derived from an EMBL/GenBank/DDBJ whole genome shotgun (WGS) entry which is preliminary data.</text>
</comment>
<reference evidence="3" key="1">
    <citation type="submission" date="2020-10" db="EMBL/GenBank/DDBJ databases">
        <authorList>
            <person name="Gilroy R."/>
        </authorList>
    </citation>
    <scope>NUCLEOTIDE SEQUENCE</scope>
    <source>
        <strain evidence="3">G3-8215</strain>
    </source>
</reference>
<name>A0A940DTA6_9BACT</name>
<gene>
    <name evidence="3" type="ORF">IAB75_09785</name>
</gene>
<accession>A0A940DTA6</accession>
<dbReference type="GO" id="GO:0006446">
    <property type="term" value="P:regulation of translational initiation"/>
    <property type="evidence" value="ECO:0007669"/>
    <property type="project" value="TreeGrafter"/>
</dbReference>
<dbReference type="InterPro" id="IPR020568">
    <property type="entry name" value="Ribosomal_Su5_D2-typ_SF"/>
</dbReference>
<dbReference type="Proteomes" id="UP000725002">
    <property type="component" value="Unassembled WGS sequence"/>
</dbReference>
<dbReference type="Gene3D" id="3.30.230.30">
    <property type="entry name" value="Impact, N-terminal domain"/>
    <property type="match status" value="1"/>
</dbReference>
<reference evidence="3" key="2">
    <citation type="journal article" date="2021" name="PeerJ">
        <title>Extensive microbial diversity within the chicken gut microbiome revealed by metagenomics and culture.</title>
        <authorList>
            <person name="Gilroy R."/>
            <person name="Ravi A."/>
            <person name="Getino M."/>
            <person name="Pursley I."/>
            <person name="Horton D.L."/>
            <person name="Alikhan N.F."/>
            <person name="Baker D."/>
            <person name="Gharbi K."/>
            <person name="Hall N."/>
            <person name="Watson M."/>
            <person name="Adriaenssens E.M."/>
            <person name="Foster-Nyarko E."/>
            <person name="Jarju S."/>
            <person name="Secka A."/>
            <person name="Antonio M."/>
            <person name="Oren A."/>
            <person name="Chaudhuri R.R."/>
            <person name="La Ragione R."/>
            <person name="Hildebrand F."/>
            <person name="Pallen M.J."/>
        </authorList>
    </citation>
    <scope>NUCLEOTIDE SEQUENCE</scope>
    <source>
        <strain evidence="3">G3-8215</strain>
    </source>
</reference>
<dbReference type="PANTHER" id="PTHR16301:SF20">
    <property type="entry name" value="IMPACT FAMILY MEMBER YIGZ"/>
    <property type="match status" value="1"/>
</dbReference>